<dbReference type="InterPro" id="IPR050236">
    <property type="entry name" value="Ser_Thr_kinase_AGC"/>
</dbReference>
<feature type="compositionally biased region" description="Polar residues" evidence="10">
    <location>
        <begin position="4643"/>
        <end position="4667"/>
    </location>
</feature>
<protein>
    <recommendedName>
        <fullName evidence="1">non-specific serine/threonine protein kinase</fullName>
        <ecNumber evidence="1">2.7.11.1</ecNumber>
    </recommendedName>
</protein>
<evidence type="ECO:0000313" key="13">
    <source>
        <dbReference type="EMBL" id="PVU89187.1"/>
    </source>
</evidence>
<evidence type="ECO:0000256" key="3">
    <source>
        <dbReference type="ARBA" id="ARBA00022679"/>
    </source>
</evidence>
<dbReference type="InterPro" id="IPR011006">
    <property type="entry name" value="CheY-like_superfamily"/>
</dbReference>
<evidence type="ECO:0000256" key="4">
    <source>
        <dbReference type="ARBA" id="ARBA00022741"/>
    </source>
</evidence>
<feature type="domain" description="Protein kinase" evidence="11">
    <location>
        <begin position="3473"/>
        <end position="3851"/>
    </location>
</feature>
<evidence type="ECO:0000256" key="1">
    <source>
        <dbReference type="ARBA" id="ARBA00012513"/>
    </source>
</evidence>
<feature type="compositionally biased region" description="Low complexity" evidence="10">
    <location>
        <begin position="352"/>
        <end position="361"/>
    </location>
</feature>
<feature type="region of interest" description="Disordered" evidence="10">
    <location>
        <begin position="688"/>
        <end position="707"/>
    </location>
</feature>
<feature type="region of interest" description="Disordered" evidence="10">
    <location>
        <begin position="4032"/>
        <end position="4057"/>
    </location>
</feature>
<feature type="region of interest" description="Disordered" evidence="10">
    <location>
        <begin position="1"/>
        <end position="69"/>
    </location>
</feature>
<feature type="region of interest" description="Disordered" evidence="10">
    <location>
        <begin position="3290"/>
        <end position="3309"/>
    </location>
</feature>
<dbReference type="PANTHER" id="PTHR24356">
    <property type="entry name" value="SERINE/THREONINE-PROTEIN KINASE"/>
    <property type="match status" value="1"/>
</dbReference>
<feature type="region of interest" description="Disordered" evidence="10">
    <location>
        <begin position="4605"/>
        <end position="4667"/>
    </location>
</feature>
<feature type="compositionally biased region" description="Basic and acidic residues" evidence="10">
    <location>
        <begin position="4626"/>
        <end position="4640"/>
    </location>
</feature>
<proteinExistence type="predicted"/>
<dbReference type="GO" id="GO:0005524">
    <property type="term" value="F:ATP binding"/>
    <property type="evidence" value="ECO:0007669"/>
    <property type="project" value="UniProtKB-KW"/>
</dbReference>
<feature type="compositionally biased region" description="Basic and acidic residues" evidence="10">
    <location>
        <begin position="3162"/>
        <end position="3171"/>
    </location>
</feature>
<feature type="region of interest" description="Disordered" evidence="10">
    <location>
        <begin position="2371"/>
        <end position="2391"/>
    </location>
</feature>
<feature type="compositionally biased region" description="Polar residues" evidence="10">
    <location>
        <begin position="1979"/>
        <end position="1996"/>
    </location>
</feature>
<accession>A0A2T9YA51</accession>
<feature type="region of interest" description="Disordered" evidence="10">
    <location>
        <begin position="129"/>
        <end position="260"/>
    </location>
</feature>
<dbReference type="SUPFAM" id="SSF56112">
    <property type="entry name" value="Protein kinase-like (PK-like)"/>
    <property type="match status" value="1"/>
</dbReference>
<dbReference type="SMART" id="SM00220">
    <property type="entry name" value="S_TKc"/>
    <property type="match status" value="1"/>
</dbReference>
<evidence type="ECO:0000256" key="5">
    <source>
        <dbReference type="ARBA" id="ARBA00022777"/>
    </source>
</evidence>
<dbReference type="CDD" id="cd05579">
    <property type="entry name" value="STKc_MAST_like"/>
    <property type="match status" value="1"/>
</dbReference>
<dbReference type="InterPro" id="IPR000719">
    <property type="entry name" value="Prot_kinase_dom"/>
</dbReference>
<dbReference type="InterPro" id="IPR011009">
    <property type="entry name" value="Kinase-like_dom_sf"/>
</dbReference>
<evidence type="ECO:0000259" key="11">
    <source>
        <dbReference type="PROSITE" id="PS50011"/>
    </source>
</evidence>
<feature type="compositionally biased region" description="Polar residues" evidence="10">
    <location>
        <begin position="802"/>
        <end position="812"/>
    </location>
</feature>
<keyword evidence="9" id="KW-0597">Phosphoprotein</keyword>
<dbReference type="Gene3D" id="3.40.50.2300">
    <property type="match status" value="1"/>
</dbReference>
<feature type="compositionally biased region" description="Basic and acidic residues" evidence="10">
    <location>
        <begin position="3179"/>
        <end position="3206"/>
    </location>
</feature>
<feature type="compositionally biased region" description="Polar residues" evidence="10">
    <location>
        <begin position="3418"/>
        <end position="3433"/>
    </location>
</feature>
<keyword evidence="14" id="KW-1185">Reference proteome</keyword>
<feature type="region of interest" description="Disordered" evidence="10">
    <location>
        <begin position="483"/>
        <end position="513"/>
    </location>
</feature>
<feature type="compositionally biased region" description="Basic and acidic residues" evidence="10">
    <location>
        <begin position="500"/>
        <end position="509"/>
    </location>
</feature>
<feature type="compositionally biased region" description="Low complexity" evidence="10">
    <location>
        <begin position="4611"/>
        <end position="4622"/>
    </location>
</feature>
<dbReference type="SUPFAM" id="SSF55785">
    <property type="entry name" value="PYP-like sensor domain (PAS domain)"/>
    <property type="match status" value="1"/>
</dbReference>
<feature type="region of interest" description="Disordered" evidence="10">
    <location>
        <begin position="3418"/>
        <end position="3460"/>
    </location>
</feature>
<dbReference type="SMART" id="SM00448">
    <property type="entry name" value="REC"/>
    <property type="match status" value="1"/>
</dbReference>
<feature type="compositionally biased region" description="Polar residues" evidence="10">
    <location>
        <begin position="34"/>
        <end position="65"/>
    </location>
</feature>
<keyword evidence="6" id="KW-0067">ATP-binding</keyword>
<keyword evidence="2" id="KW-0723">Serine/threonine-protein kinase</keyword>
<evidence type="ECO:0000256" key="9">
    <source>
        <dbReference type="PROSITE-ProRule" id="PRU00169"/>
    </source>
</evidence>
<dbReference type="GO" id="GO:0000160">
    <property type="term" value="P:phosphorelay signal transduction system"/>
    <property type="evidence" value="ECO:0007669"/>
    <property type="project" value="InterPro"/>
</dbReference>
<dbReference type="InterPro" id="IPR008271">
    <property type="entry name" value="Ser/Thr_kinase_AS"/>
</dbReference>
<reference evidence="13 14" key="1">
    <citation type="journal article" date="2018" name="MBio">
        <title>Comparative Genomics Reveals the Core Gene Toolbox for the Fungus-Insect Symbiosis.</title>
        <authorList>
            <person name="Wang Y."/>
            <person name="Stata M."/>
            <person name="Wang W."/>
            <person name="Stajich J.E."/>
            <person name="White M.M."/>
            <person name="Moncalvo J.M."/>
        </authorList>
    </citation>
    <scope>NUCLEOTIDE SEQUENCE [LARGE SCALE GENOMIC DNA]</scope>
    <source>
        <strain evidence="13 14">AUS-77-4</strain>
    </source>
</reference>
<feature type="modified residue" description="4-aspartylphosphate" evidence="9">
    <location>
        <position position="4722"/>
    </location>
</feature>
<feature type="compositionally biased region" description="Polar residues" evidence="10">
    <location>
        <begin position="1940"/>
        <end position="1951"/>
    </location>
</feature>
<dbReference type="PROSITE" id="PS50011">
    <property type="entry name" value="PROTEIN_KINASE_DOM"/>
    <property type="match status" value="1"/>
</dbReference>
<feature type="compositionally biased region" description="Polar residues" evidence="10">
    <location>
        <begin position="1528"/>
        <end position="1551"/>
    </location>
</feature>
<comment type="caution">
    <text evidence="13">The sequence shown here is derived from an EMBL/GenBank/DDBJ whole genome shotgun (WGS) entry which is preliminary data.</text>
</comment>
<feature type="compositionally biased region" description="Polar residues" evidence="10">
    <location>
        <begin position="140"/>
        <end position="151"/>
    </location>
</feature>
<organism evidence="13 14">
    <name type="scientific">Furculomyces boomerangus</name>
    <dbReference type="NCBI Taxonomy" id="61424"/>
    <lineage>
        <taxon>Eukaryota</taxon>
        <taxon>Fungi</taxon>
        <taxon>Fungi incertae sedis</taxon>
        <taxon>Zoopagomycota</taxon>
        <taxon>Kickxellomycotina</taxon>
        <taxon>Harpellomycetes</taxon>
        <taxon>Harpellales</taxon>
        <taxon>Harpellaceae</taxon>
        <taxon>Furculomyces</taxon>
    </lineage>
</organism>
<evidence type="ECO:0000313" key="14">
    <source>
        <dbReference type="Proteomes" id="UP000245699"/>
    </source>
</evidence>
<dbReference type="CDD" id="cd17546">
    <property type="entry name" value="REC_hyHK_CKI1_RcsC-like"/>
    <property type="match status" value="1"/>
</dbReference>
<dbReference type="PANTHER" id="PTHR24356:SF1">
    <property type="entry name" value="SERINE_THREONINE-PROTEIN KINASE GREATWALL"/>
    <property type="match status" value="1"/>
</dbReference>
<dbReference type="EMBL" id="MBFT01000568">
    <property type="protein sequence ID" value="PVU89187.1"/>
    <property type="molecule type" value="Genomic_DNA"/>
</dbReference>
<dbReference type="Gene3D" id="3.30.200.20">
    <property type="entry name" value="Phosphorylase Kinase, domain 1"/>
    <property type="match status" value="1"/>
</dbReference>
<feature type="compositionally biased region" description="Polar residues" evidence="10">
    <location>
        <begin position="184"/>
        <end position="222"/>
    </location>
</feature>
<dbReference type="FunFam" id="3.30.200.20:FF:001008">
    <property type="entry name" value="Serine/threonine-protein kinase cek1"/>
    <property type="match status" value="1"/>
</dbReference>
<dbReference type="EC" id="2.7.11.1" evidence="1"/>
<keyword evidence="5" id="KW-0418">Kinase</keyword>
<feature type="compositionally biased region" description="Polar residues" evidence="10">
    <location>
        <begin position="434"/>
        <end position="461"/>
    </location>
</feature>
<feature type="compositionally biased region" description="Polar residues" evidence="10">
    <location>
        <begin position="1495"/>
        <end position="1511"/>
    </location>
</feature>
<feature type="region of interest" description="Disordered" evidence="10">
    <location>
        <begin position="1475"/>
        <end position="1555"/>
    </location>
</feature>
<gene>
    <name evidence="13" type="ORF">BB559_005204</name>
</gene>
<dbReference type="GO" id="GO:0005634">
    <property type="term" value="C:nucleus"/>
    <property type="evidence" value="ECO:0007669"/>
    <property type="project" value="TreeGrafter"/>
</dbReference>
<name>A0A2T9YA51_9FUNG</name>
<dbReference type="Pfam" id="PF00072">
    <property type="entry name" value="Response_reg"/>
    <property type="match status" value="1"/>
</dbReference>
<dbReference type="SUPFAM" id="SSF52172">
    <property type="entry name" value="CheY-like"/>
    <property type="match status" value="1"/>
</dbReference>
<feature type="compositionally biased region" description="Low complexity" evidence="10">
    <location>
        <begin position="2997"/>
        <end position="3018"/>
    </location>
</feature>
<feature type="region of interest" description="Disordered" evidence="10">
    <location>
        <begin position="1927"/>
        <end position="2024"/>
    </location>
</feature>
<feature type="compositionally biased region" description="Low complexity" evidence="10">
    <location>
        <begin position="223"/>
        <end position="260"/>
    </location>
</feature>
<feature type="compositionally biased region" description="Polar residues" evidence="10">
    <location>
        <begin position="3450"/>
        <end position="3460"/>
    </location>
</feature>
<sequence>MDNKPPSNNSKKHPPHPPQNPGSQLPPSLPPITPLNSPIINTTDQNIPNKTDFQNTTQNLPSNPSFIHPSTKIPVYKRFSAKNRKSIDIGSSPLKYDISMLPSESIENETAETSSIISKNSSEITNYIDIPNTHTDTENDPSNESPPSQTKSRIRTVLIPERIRVPEKKNKRISMDSELFTEKSPPNHNYGSPINTMYSPETQKNIFTTPTDSSNIQPQKNPSNIVSPSSSSKSNSQEASFSPGSHKSSDKSISSSFSSQISSPMMPLSSFYLKSIPVASSNKNNELYQFPQEKNPESDNTSIYNHPEETKVFNNQHILIPVSPIKGSKSLKEKSSRKRGSISVSGLRRYSTFKTNTPNTHKNTHDQKHSTSSQIKSKRVTIDQHMFDGYNINQHTGFDEQYKRDSNGSIANTLSGINPNVPSVKNVQRRRSGSHSVSSNNPRKSTSESVPSSPLTKNTIFSSLPSKRLSIDADSNSNTISTKITTTTKDNSPKNIGKLCRADGKDKESPSNLVDASPIIQDRIQKDREFDKKRAPKVNQPKSISPEDISTISKQQNYPLTRNHSFIAWNSIETDKSYNSNIPSENSRTGATIKSDLQPANRLQSSSNINLSSSFKKQNNEFFEKNTSQLHNQEAFVELKKLSLTCLKHSTSLPALFELSNDIKNCKNQVPENTSNLFTELNEQHSYKSSRSIKETNQSTHGPPLQSQNINHINSIYTKYLALSRLIKLQRWSNLKNQKQILKVKKGSLRLKWPFWGSLDKVSKTIDKFDNNISETPNLKRRFSTRSKKSTENHLKNEKVQPKTSFSPSSSLNNQYLDSAQLDTTSSNGNSDLLSSGLYKKSINWSYRIHKISLPRVKKFSLFNKDSTQEKIRNKFIKDSNSSNIINYDIERFNSNTAPSEYSDSASTNGFNSDVLSFKNNYTPRSSFSSKFSAKNSSYIEASKFGLEKSSLNSFNDAKSKESNYSLNSIASHKKKFIAEGGTELNNIIEDGDRNSEKLDPLSRKNSSFLMARKSQINDNKSENYDKLSGYNTNTSKFNLADSFTNEKYDKPHLNNKRKYEILDTCTCVIKVDYKWVDDLGLLNTEGLNKKCDLVYMASSVSDEEVALGKHNVYNKCTSLLHLAANRSLPFLLNPNSPFISRHNTITKKNKTLLADNSINENNTEPENYQDISNIKSDNSVIDKNINETTNIPYSSKDFENKLPSTLNMKTKYVSTIKDSEKVLSKKLDKYIKNTETEKYNPDLNNYSDSVRNANIQIPQSDKIIPNVSMFKKSEKIFIKNDSISTLIENDQKSNTSNYLEKDLPVNNTHPSNQISHFPLNETFRKPKKSGDTILLNSNNSFYNAVLLFDREEPEPEIDTSNFLDHKDYVDSIVLLRKCIKDRLVKAKNESETELLHVVNDLSEFVEKGLQYVNEELWSDVEDDDGTPSISKMAAPANVELDLVKLNAAIKNISTENMKYLSEEEIGTPKSSLYLQQSSPSIKSRPPLPPLSYATDASESALSGHENNLNRSKQKESRKKSLIYRRVNSPSVTNSDTEKNTSNTSSIIPNTKSDEASVYKGTQMPFWSRIQRNGKSTKMKKSGFPAAQLRELHSKLGVVLTPKKFSTISRTSNEDDSSPVKNSNSSVSLYKPERSIERYTPINSFRFSGPLNKGYESPSHSLFGDGSIGSPSYKNGISSRYQKNETLLTTKAYISNYIGLDKHSTSTQPLTSKEKSVMDVHKNASSTSDKQHNIGYPHSSFISSGSSTNYLMNTQAFQKNKQINDYKNNIQDDFSYISIPRDFQEENKNELVYQNNDLSKNDSDLHKPFEGNFHNHNFEEKDRLDGAKDSGISLAKDSQNFLHKEVDNSLKIEEARIESTHSHIDKEKDNLKDVVGFASSNFPETYSELFGMYTKSKEFVETNKQQNQIEFINKNFENHTNVIPLRSQPIQVPPEIPRSQDFSKTDVTQDPNYYERKPTEGLDYKQGPSRIYKRRSYHNRNSAFVKRSQSVASQSSKRQDEYPTGFSSSTVHRDLSSKPWNSSSVRLSRKFNQQHSVDTGDSRISHKEESLFINSPLLGVNSGINSPRNSTASVIDPTKSHIASSMGVPLIAEDVYHLTPFLEAVMELVNVIWKVLDAPVDALLVSNTSAHQNNRKNRGNSIDIDSASVLNMNQTSNKYNAESKRLSSASSTSLSSFADGSGSYNSYNNSSSSDSSSLYSQYTLTESWVNKLQSLGKLWDQSRTKPNALYNYEERIITKQENDLSQMFAEGQNQPWPCRSMFVRSLLAISSLNRIVSWWFAAKSAVGDAVWFEAENEEIAEISKTLMNPDGVNIDLHDSQKDSNYNASFDAENYSIGSDSVLNNSISNNKIINHTPDKLPMSKDQIYHEKNGNQPVDYIDTGNMSKDTRADPKSINKVEANDFAGYDFPTTTTDGRFYDQNGVNFDQADSVHSLEFNIQSENIHQPENDPIGDNLVQKIEAQSSHNAKLRNFSETDPEKNTDLLSSYKTDNADIHSSNKDISTKHQINLGTQAVIDKGASMLLELSLEGFIRYISPAWERIVGTNPAFLVDKPISYIMDSKDQEICMLAIQQLVGDQTRTVETHFYLNKFLHDENSDPSLEFDEDGYNSKSGNCLGEHLHTKLLVEAKGMLMYNREVSQPSNVLWVLQSEFEELVEDSYTPKSDKFESDISEPNGVDYEHLDQKAVVSTKNLSEPPFQKSNGIEGEFLDGVHTIGEPQNLEFDHNLVQLYETFRDLGFPGANSALAAAPTSGAKHVEDHDIDKERELSDNGMPLEPIVCRICDRKIEPLYFEQHAWLCAQSNRAAVQVELQNDELNNLLEMLKMWYPGCDYNSLEEAIQGQADDDEDNDNIKDRLKGLSSKFTQLVQILLDSQQKKDKSKKKDLNISAQLDANESDIRKTFSSYTDGQIIRFGQLHSSLMKTCELAITLNITDLHSESSESESESDGSDHLDDSNAVQTKLLTIKKGLSEILKSGDDSNDENSPLTSPPPFDQKLESTPFSTLSSASSDNLLNSKASSENLEESKKTHRLLRYKPSKSTIRFEYSSDVNIISPKVHVTSDAALDSTKSKEKVVLSKRWIQLSEWATNLFMFIKPYSESLTGIKNDIALDPSLLRIAESLRLAIGTKSKAIDNLQFSLIQSIRLEPNWWPHEEEEGFTQTDEISEHTSKENEMGTDITDYDSRNHSEESNRESANRQDFVHDTKEALPKPSGAYPVNPPSEDSQSTSFTDEYNQPGVLNVESPINEKDLTSPISTKDNLVFLGDHRDRNGNAKPRISLETMFESHEENIKNTIPDSSANNLHPKKGESVGEQTNIKDDLVMTSAPSSKMLLKSEEIPSLKSIYKDKIDTDSLATKELNAGADTQKSLAYDEDSGYPILKRKETKGSSRKTSISSISSPVSGTEIFKPINSEFYNQSGGFQNSSMNNSLPTSTELKQPPMFEAKQVPRKPSRSSSMVISNSKSFSKPTMPSIDDFVLLKPISKGAYGSVYLAKKKATGEYFAIKVLKKSDMIAKNQVSNIKAERMIMIAQNDSPFVVKLLYTFQSRNYLFLVMEYLNGGDCASLLKTLGSLSEDWTRSYLAEVVLGLENLHAMNIVHRDLKPDNLLIDQQGHLKLTDFGLSRLGFLGRRENSQTSQFKDLLKNNLSISKTLLSHIDTSSDSKTSITNKECSPTLKNNGTTDVVIKGVGIKPVSVPEVSMPSDSVVNTDSPLNSHKKNKKGVVGTPDYLAPESILGIQFGEAVDWWALGIMCYEFLFGIPPFHADTLEKVFENILSAPIDFYDKERDEELLEIQKIKEIRASGDEDLYSDDEPEPSYPSISPEARDFILRLLERDPEKRLGTKGADEVKNHPFFKQINWSNLLTQQPAFVPAVEDIEDTDYFDSRGASIDPQLLSENTLPINADTPKSVANDKRDIKQLETNPLSPSETISKQKETLADLDIQQSKQQETPVKSTDKEINFSKTGSDFAVPGSIGKSDLNINKNQVNTSKTNTDESNLFDYNLKSATQDFIDKDFGINTLKSDMENYLLDSQLEKDEGTTKNSEPGETDNNGSQQFGGFSFKNLPALEKENYKEILKLRRRSNMIDTNLFKKTGTISQEDMLSGAQSSPVSALLQAKNMIPQKLSSYSDISKRTEFPSIERSHTSVGTQTSIASKNTDQNQIHMFDNNSKDIKRNGNLFPGLDSLSNDKSDGRGSLANLIEGNRENYGLNEDDILSSKTFGSKNDNNLNNLEMSKHKQAVKNRASAQQPSSSRSINSTPTSTLNTNYPQIHPQLHVKTRSLSKQNIEKIDIHNSLSSPIFSTTSESGAPSSDYVYTPRQRIESSDSSLYTFSPLESRKGGQRMRVYENPTGFQHEIYGSSNSFNDDFTMKPLLGELVRGDKNNFSPEERNQRISGSSFSHLHNLSGSSSDSFSFGNFGVGSPEISFVNSKFFIEDNETANYKKRYRGSSKFGASMLSNSPNLTPVGTPILESHRRFMSQQNMDTDSPSSNISVVPFPSNCGKMDEKSNLAKLDFGVYDTVDTGPRSGGGSIFGSVLTRRISRKPSGREPSLLEMATTRQLRNENINDLSGPGGIEMKNGGKKKFESGSLGARIDSGLEIEKTFSGVEERSAGDYTASSTRSSYTAEPKPVLKDENTRAKKKETAFLQPQQNLLSAGTGAESNSKKTQSNSQEHSLVLIADDNPVICKIIETLLKRFHVESVVVRNGAEAIRCAMGRTKFDLILMDLSMPILDGDQATRMIKSTNNSNSETPVVAITAYEGESNPKTSGETDKDSGLFDGELVKPINQKKLKHFLDGFGILKRRTG</sequence>
<feature type="compositionally biased region" description="Polar residues" evidence="10">
    <location>
        <begin position="407"/>
        <end position="426"/>
    </location>
</feature>
<feature type="region of interest" description="Disordered" evidence="10">
    <location>
        <begin position="780"/>
        <end position="812"/>
    </location>
</feature>
<dbReference type="PROSITE" id="PS00108">
    <property type="entry name" value="PROTEIN_KINASE_ST"/>
    <property type="match status" value="1"/>
</dbReference>
<comment type="catalytic activity">
    <reaction evidence="7">
        <text>L-threonyl-[protein] + ATP = O-phospho-L-threonyl-[protein] + ADP + H(+)</text>
        <dbReference type="Rhea" id="RHEA:46608"/>
        <dbReference type="Rhea" id="RHEA-COMP:11060"/>
        <dbReference type="Rhea" id="RHEA-COMP:11605"/>
        <dbReference type="ChEBI" id="CHEBI:15378"/>
        <dbReference type="ChEBI" id="CHEBI:30013"/>
        <dbReference type="ChEBI" id="CHEBI:30616"/>
        <dbReference type="ChEBI" id="CHEBI:61977"/>
        <dbReference type="ChEBI" id="CHEBI:456216"/>
        <dbReference type="EC" id="2.7.11.1"/>
    </reaction>
</comment>
<dbReference type="GO" id="GO:0005737">
    <property type="term" value="C:cytoplasm"/>
    <property type="evidence" value="ECO:0007669"/>
    <property type="project" value="TreeGrafter"/>
</dbReference>
<evidence type="ECO:0000256" key="2">
    <source>
        <dbReference type="ARBA" id="ARBA00022527"/>
    </source>
</evidence>
<feature type="compositionally biased region" description="Low complexity" evidence="10">
    <location>
        <begin position="4239"/>
        <end position="4258"/>
    </location>
</feature>
<keyword evidence="4" id="KW-0547">Nucleotide-binding</keyword>
<dbReference type="InterPro" id="IPR001789">
    <property type="entry name" value="Sig_transdc_resp-reg_receiver"/>
</dbReference>
<feature type="region of interest" description="Disordered" evidence="10">
    <location>
        <begin position="352"/>
        <end position="376"/>
    </location>
</feature>
<feature type="compositionally biased region" description="Basic and acidic residues" evidence="10">
    <location>
        <begin position="1953"/>
        <end position="1963"/>
    </location>
</feature>
<comment type="catalytic activity">
    <reaction evidence="8">
        <text>L-seryl-[protein] + ATP = O-phospho-L-seryl-[protein] + ADP + H(+)</text>
        <dbReference type="Rhea" id="RHEA:17989"/>
        <dbReference type="Rhea" id="RHEA-COMP:9863"/>
        <dbReference type="Rhea" id="RHEA-COMP:11604"/>
        <dbReference type="ChEBI" id="CHEBI:15378"/>
        <dbReference type="ChEBI" id="CHEBI:29999"/>
        <dbReference type="ChEBI" id="CHEBI:30616"/>
        <dbReference type="ChEBI" id="CHEBI:83421"/>
        <dbReference type="ChEBI" id="CHEBI:456216"/>
        <dbReference type="EC" id="2.7.11.1"/>
    </reaction>
</comment>
<dbReference type="STRING" id="61424.A0A2T9YA51"/>
<evidence type="ECO:0000256" key="7">
    <source>
        <dbReference type="ARBA" id="ARBA00047899"/>
    </source>
</evidence>
<feature type="domain" description="Response regulatory" evidence="12">
    <location>
        <begin position="4672"/>
        <end position="4795"/>
    </location>
</feature>
<keyword evidence="3" id="KW-0808">Transferase</keyword>
<dbReference type="GO" id="GO:0004674">
    <property type="term" value="F:protein serine/threonine kinase activity"/>
    <property type="evidence" value="ECO:0007669"/>
    <property type="project" value="UniProtKB-KW"/>
</dbReference>
<evidence type="ECO:0000256" key="10">
    <source>
        <dbReference type="SAM" id="MobiDB-lite"/>
    </source>
</evidence>
<feature type="region of interest" description="Disordered" evidence="10">
    <location>
        <begin position="400"/>
        <end position="461"/>
    </location>
</feature>
<feature type="compositionally biased region" description="Polar residues" evidence="10">
    <location>
        <begin position="3219"/>
        <end position="3228"/>
    </location>
</feature>
<evidence type="ECO:0000256" key="8">
    <source>
        <dbReference type="ARBA" id="ARBA00048679"/>
    </source>
</evidence>
<dbReference type="PROSITE" id="PS50110">
    <property type="entry name" value="RESPONSE_REGULATORY"/>
    <property type="match status" value="1"/>
</dbReference>
<dbReference type="InterPro" id="IPR035965">
    <property type="entry name" value="PAS-like_dom_sf"/>
</dbReference>
<feature type="compositionally biased region" description="Polar residues" evidence="10">
    <location>
        <begin position="4037"/>
        <end position="4054"/>
    </location>
</feature>
<feature type="region of interest" description="Disordered" evidence="10">
    <location>
        <begin position="4559"/>
        <end position="4584"/>
    </location>
</feature>
<evidence type="ECO:0000256" key="6">
    <source>
        <dbReference type="ARBA" id="ARBA00022840"/>
    </source>
</evidence>
<dbReference type="Proteomes" id="UP000245699">
    <property type="component" value="Unassembled WGS sequence"/>
</dbReference>
<feature type="region of interest" description="Disordered" evidence="10">
    <location>
        <begin position="3153"/>
        <end position="3228"/>
    </location>
</feature>
<dbReference type="Pfam" id="PF00069">
    <property type="entry name" value="Pkinase"/>
    <property type="match status" value="2"/>
</dbReference>
<dbReference type="OrthoDB" id="162894at2759"/>
<dbReference type="Gene3D" id="1.10.510.10">
    <property type="entry name" value="Transferase(Phosphotransferase) domain 1"/>
    <property type="match status" value="1"/>
</dbReference>
<feature type="region of interest" description="Disordered" evidence="10">
    <location>
        <begin position="4233"/>
        <end position="4264"/>
    </location>
</feature>
<evidence type="ECO:0000259" key="12">
    <source>
        <dbReference type="PROSITE" id="PS50110"/>
    </source>
</evidence>
<feature type="compositionally biased region" description="Polar residues" evidence="10">
    <location>
        <begin position="3290"/>
        <end position="3299"/>
    </location>
</feature>
<feature type="region of interest" description="Disordered" evidence="10">
    <location>
        <begin position="2972"/>
        <end position="3029"/>
    </location>
</feature>
<feature type="compositionally biased region" description="Basic and acidic residues" evidence="10">
    <location>
        <begin position="789"/>
        <end position="801"/>
    </location>
</feature>